<sequence>MPVKGTLSRKELEYRGKINEAGVRNSSIPGTSSQRTWSGQVEAGQLHSNDVMDSQTLQRLGSEAELTASSSVIKADPTYGREGNAASFRADSEIVAQPMSSPVDDAALTRSLSEIASEPTSRRRDDAAPFKQANALDFQQECVHGNDASRPRSATVDSQRVYRRAEAPTGNFNGIDSQPVYRRRDDGIATRPRSATAVVSTRPREEEESQSRIGIRKIVQTIESPEEQAGKLKRATRITPTIKPREEEADPSRIPNSRITRTMEPREEKVAGQSRIPNRRITAEPREEEAGPSNIANRRVAPSIEQSSEEAPAQSRIANRRSTQTMESREEEADPSRIPNKRITQTIEPGEEEAAGQFRIANTSRTTQTMESREEEAAGHSRIPNRSITAEPREEEASPSRIANRRSTQTIEPREEEADQFRVSNRRISQTREVREEEGGQSRRITTPIESQRDEAGQFPSPDSSPISPPEHSPPGNEAGKLQIRMQLRNLPGDQSERLRSQSLNFQALGPRRDDSEGEPSRRLRSQSMSTHPTIHSHEDADSQRSRGHQLSLQQVKSRGDELGRPRSRTVPTQKPHHSDALPLSFPQQEQQLQAQAQPETFQRSRSNQWHAGHPGSTQEEAASSGQQETSLHDEHNDLHCAHRSGWLDIAKSYETLAAPRANQSFDPSEEVDPQPPPAPLSAAGARLKRSDSPLSFGMTRFTEGDPAVDSPIIPHDQDDLRPIQGIVRPSHGRISSSKFSSEHQRPDASSYGGAVEVNPSTPNTTPAHRKPDPKSPPWEDKEPWLSAASSMFEHNNEEAIEHVVVKDMEEFQRVKIKDDARTTSENGVSCYKRRLRATILQDQQPRPAGKKRVYRTVIVNYTYHTDPQLPNNVFLKMRHPEIDLQLCEMVDWQLAGLSYVYIYKIKHKFLVYITDPRLKATVNIRKPPQRDAVIRSLSSNISHHWDEQHIVHIRVKFTVGLKGAPTQNPEVSLLSVAAGERSKARPATTVVDQSGATHVTQSSQFLITPTNTATSLVGQPHTTPCKTSDEPLIAVTASNFAEQTGGSSPGEYEAMETGNIDHSADQKSTSPATAIPDTDPSAPPPSDIDPPTSSPGSSQTGEHKHEPMVENTQSSGSSHPKKHQMEARFDLAAGEAEESKDGEEGALKQTEKESGAGFSPSGSRELSDPRSPSPSPGPKGYWIRAWSWKSLNTVTSVAKNMALCYVPIRRRRIRRPRDHPA</sequence>
<evidence type="ECO:0000313" key="1">
    <source>
        <dbReference type="EMBL" id="KAJ7519613.1"/>
    </source>
</evidence>
<comment type="caution">
    <text evidence="1">The sequence shown here is derived from an EMBL/GenBank/DDBJ whole genome shotgun (WGS) entry which is preliminary data.</text>
</comment>
<gene>
    <name evidence="1" type="ORF">O6H91_20G046100</name>
</gene>
<dbReference type="Proteomes" id="UP001162992">
    <property type="component" value="Chromosome 20"/>
</dbReference>
<dbReference type="EMBL" id="CM055111">
    <property type="protein sequence ID" value="KAJ7519613.1"/>
    <property type="molecule type" value="Genomic_DNA"/>
</dbReference>
<evidence type="ECO:0000313" key="2">
    <source>
        <dbReference type="Proteomes" id="UP001162992"/>
    </source>
</evidence>
<reference evidence="2" key="1">
    <citation type="journal article" date="2024" name="Proc. Natl. Acad. Sci. U.S.A.">
        <title>Extraordinary preservation of gene collinearity over three hundred million years revealed in homosporous lycophytes.</title>
        <authorList>
            <person name="Li C."/>
            <person name="Wickell D."/>
            <person name="Kuo L.Y."/>
            <person name="Chen X."/>
            <person name="Nie B."/>
            <person name="Liao X."/>
            <person name="Peng D."/>
            <person name="Ji J."/>
            <person name="Jenkins J."/>
            <person name="Williams M."/>
            <person name="Shu S."/>
            <person name="Plott C."/>
            <person name="Barry K."/>
            <person name="Rajasekar S."/>
            <person name="Grimwood J."/>
            <person name="Han X."/>
            <person name="Sun S."/>
            <person name="Hou Z."/>
            <person name="He W."/>
            <person name="Dai G."/>
            <person name="Sun C."/>
            <person name="Schmutz J."/>
            <person name="Leebens-Mack J.H."/>
            <person name="Li F.W."/>
            <person name="Wang L."/>
        </authorList>
    </citation>
    <scope>NUCLEOTIDE SEQUENCE [LARGE SCALE GENOMIC DNA]</scope>
    <source>
        <strain evidence="2">cv. PW_Plant_1</strain>
    </source>
</reference>
<accession>A0ACC2APU5</accession>
<keyword evidence="2" id="KW-1185">Reference proteome</keyword>
<protein>
    <submittedName>
        <fullName evidence="1">Uncharacterized protein</fullName>
    </submittedName>
</protein>
<name>A0ACC2APU5_DIPCM</name>
<proteinExistence type="predicted"/>
<organism evidence="1 2">
    <name type="scientific">Diphasiastrum complanatum</name>
    <name type="common">Issler's clubmoss</name>
    <name type="synonym">Lycopodium complanatum</name>
    <dbReference type="NCBI Taxonomy" id="34168"/>
    <lineage>
        <taxon>Eukaryota</taxon>
        <taxon>Viridiplantae</taxon>
        <taxon>Streptophyta</taxon>
        <taxon>Embryophyta</taxon>
        <taxon>Tracheophyta</taxon>
        <taxon>Lycopodiopsida</taxon>
        <taxon>Lycopodiales</taxon>
        <taxon>Lycopodiaceae</taxon>
        <taxon>Lycopodioideae</taxon>
        <taxon>Diphasiastrum</taxon>
    </lineage>
</organism>